<feature type="compositionally biased region" description="Basic and acidic residues" evidence="13">
    <location>
        <begin position="76"/>
        <end position="88"/>
    </location>
</feature>
<feature type="compositionally biased region" description="Acidic residues" evidence="13">
    <location>
        <begin position="385"/>
        <end position="403"/>
    </location>
</feature>
<feature type="region of interest" description="Disordered" evidence="13">
    <location>
        <begin position="682"/>
        <end position="701"/>
    </location>
</feature>
<dbReference type="PANTHER" id="PTHR46527:SF1">
    <property type="entry name" value="NUCLEOPORIN NUP42"/>
    <property type="match status" value="1"/>
</dbReference>
<comment type="function">
    <text evidence="8">Required for the export of mRNAs containing poly(A) tails from the nucleus into the cytoplasm.</text>
</comment>
<dbReference type="Pfam" id="PF14608">
    <property type="entry name" value="zf-CCCH_2"/>
    <property type="match status" value="2"/>
</dbReference>
<keyword evidence="6" id="KW-0811">Translocation</keyword>
<evidence type="ECO:0000259" key="15">
    <source>
        <dbReference type="PROSITE" id="PS51266"/>
    </source>
</evidence>
<evidence type="ECO:0000259" key="14">
    <source>
        <dbReference type="PROSITE" id="PS50103"/>
    </source>
</evidence>
<evidence type="ECO:0000256" key="4">
    <source>
        <dbReference type="ARBA" id="ARBA00022771"/>
    </source>
</evidence>
<dbReference type="InterPro" id="IPR037274">
    <property type="entry name" value="Znf_CHY_sf"/>
</dbReference>
<keyword evidence="5 12" id="KW-0862">Zinc</keyword>
<evidence type="ECO:0000256" key="9">
    <source>
        <dbReference type="ARBA" id="ARBA00039886"/>
    </source>
</evidence>
<dbReference type="InterPro" id="IPR051767">
    <property type="entry name" value="Nucleoporin_NUP42"/>
</dbReference>
<dbReference type="Gene3D" id="3.30.1370.210">
    <property type="match status" value="1"/>
</dbReference>
<feature type="compositionally biased region" description="Polar residues" evidence="13">
    <location>
        <begin position="1"/>
        <end position="19"/>
    </location>
</feature>
<dbReference type="AlphaFoldDB" id="A0ABD0WED2"/>
<feature type="zinc finger region" description="C3H1-type" evidence="12">
    <location>
        <begin position="40"/>
        <end position="68"/>
    </location>
</feature>
<evidence type="ECO:0000256" key="6">
    <source>
        <dbReference type="ARBA" id="ARBA00023132"/>
    </source>
</evidence>
<comment type="caution">
    <text evidence="16">The sequence shown here is derived from an EMBL/GenBank/DDBJ whole genome shotgun (WGS) entry which is preliminary data.</text>
</comment>
<evidence type="ECO:0000256" key="12">
    <source>
        <dbReference type="PROSITE-ProRule" id="PRU00723"/>
    </source>
</evidence>
<dbReference type="GO" id="GO:0005643">
    <property type="term" value="C:nuclear pore"/>
    <property type="evidence" value="ECO:0007669"/>
    <property type="project" value="UniProtKB-SubCell"/>
</dbReference>
<proteinExistence type="predicted"/>
<evidence type="ECO:0000256" key="10">
    <source>
        <dbReference type="ARBA" id="ARBA00042384"/>
    </source>
</evidence>
<evidence type="ECO:0000256" key="1">
    <source>
        <dbReference type="ARBA" id="ARBA00004335"/>
    </source>
</evidence>
<dbReference type="EMBL" id="JAGEUA010000008">
    <property type="protein sequence ID" value="KAL0968288.1"/>
    <property type="molecule type" value="Genomic_DNA"/>
</dbReference>
<evidence type="ECO:0000256" key="13">
    <source>
        <dbReference type="SAM" id="MobiDB-lite"/>
    </source>
</evidence>
<feature type="region of interest" description="Disordered" evidence="13">
    <location>
        <begin position="1"/>
        <end position="24"/>
    </location>
</feature>
<dbReference type="SMART" id="SM00356">
    <property type="entry name" value="ZnF_C3H1"/>
    <property type="match status" value="2"/>
</dbReference>
<dbReference type="Proteomes" id="UP001557470">
    <property type="component" value="Unassembled WGS sequence"/>
</dbReference>
<feature type="zinc finger region" description="C3H1-type" evidence="12">
    <location>
        <begin position="138"/>
        <end position="160"/>
    </location>
</feature>
<dbReference type="GO" id="GO:0031965">
    <property type="term" value="C:nuclear membrane"/>
    <property type="evidence" value="ECO:0007669"/>
    <property type="project" value="UniProtKB-SubCell"/>
</dbReference>
<dbReference type="PROSITE" id="PS51266">
    <property type="entry name" value="ZF_CHY"/>
    <property type="match status" value="1"/>
</dbReference>
<keyword evidence="3 12" id="KW-0479">Metal-binding</keyword>
<evidence type="ECO:0000256" key="7">
    <source>
        <dbReference type="ARBA" id="ARBA00023242"/>
    </source>
</evidence>
<keyword evidence="6" id="KW-0813">Transport</keyword>
<dbReference type="SUPFAM" id="SSF90229">
    <property type="entry name" value="CCCH zinc finger"/>
    <property type="match status" value="1"/>
</dbReference>
<dbReference type="SUPFAM" id="SSF161219">
    <property type="entry name" value="CHY zinc finger-like"/>
    <property type="match status" value="1"/>
</dbReference>
<evidence type="ECO:0000256" key="5">
    <source>
        <dbReference type="ARBA" id="ARBA00022833"/>
    </source>
</evidence>
<evidence type="ECO:0000313" key="17">
    <source>
        <dbReference type="Proteomes" id="UP001557470"/>
    </source>
</evidence>
<evidence type="ECO:0000256" key="11">
    <source>
        <dbReference type="PROSITE-ProRule" id="PRU00601"/>
    </source>
</evidence>
<dbReference type="InterPro" id="IPR000571">
    <property type="entry name" value="Znf_CCCH"/>
</dbReference>
<gene>
    <name evidence="16" type="ORF">UPYG_G00264860</name>
</gene>
<evidence type="ECO:0000256" key="8">
    <source>
        <dbReference type="ARBA" id="ARBA00037262"/>
    </source>
</evidence>
<dbReference type="InterPro" id="IPR036855">
    <property type="entry name" value="Znf_CCCH_sf"/>
</dbReference>
<dbReference type="PROSITE" id="PS50103">
    <property type="entry name" value="ZF_C3H1"/>
    <property type="match status" value="2"/>
</dbReference>
<feature type="region of interest" description="Disordered" evidence="13">
    <location>
        <begin position="74"/>
        <end position="104"/>
    </location>
</feature>
<dbReference type="Pfam" id="PF05495">
    <property type="entry name" value="zf-CHY"/>
    <property type="match status" value="1"/>
</dbReference>
<keyword evidence="4 11" id="KW-0863">Zinc-finger</keyword>
<comment type="subcellular location">
    <subcellularLocation>
        <location evidence="1">Nucleus membrane</location>
        <topology evidence="1">Peripheral membrane protein</topology>
        <orientation evidence="1">Cytoplasmic side</orientation>
    </subcellularLocation>
    <subcellularLocation>
        <location evidence="2">Nucleus</location>
        <location evidence="2">Nuclear pore complex</location>
    </subcellularLocation>
</comment>
<evidence type="ECO:0000313" key="16">
    <source>
        <dbReference type="EMBL" id="KAL0968288.1"/>
    </source>
</evidence>
<evidence type="ECO:0000256" key="3">
    <source>
        <dbReference type="ARBA" id="ARBA00022723"/>
    </source>
</evidence>
<feature type="region of interest" description="Disordered" evidence="13">
    <location>
        <begin position="362"/>
        <end position="413"/>
    </location>
</feature>
<keyword evidence="6" id="KW-0906">Nuclear pore complex</keyword>
<protein>
    <recommendedName>
        <fullName evidence="9">Nucleoporin NUP42</fullName>
    </recommendedName>
    <alternativeName>
        <fullName evidence="10">Nucleoporin-like protein 2</fullName>
    </alternativeName>
</protein>
<feature type="compositionally biased region" description="Basic and acidic residues" evidence="13">
    <location>
        <begin position="362"/>
        <end position="384"/>
    </location>
</feature>
<dbReference type="PANTHER" id="PTHR46527">
    <property type="entry name" value="NUCLEOPORIN-LIKE PROTEIN 2"/>
    <property type="match status" value="1"/>
</dbReference>
<accession>A0ABD0WED2</accession>
<keyword evidence="17" id="KW-1185">Reference proteome</keyword>
<sequence>MDHTSANSVTQASEGSSCDSGALSHNAEDVRNQTASADSGPRVQTCRFFSQGRHCHFGRKCRFLHQRTDATILTQEKLENRTNRRTEQENQSEMGPPSQAGLTQQNPVVGVSAVEGHSLPSKPRNVPNRGVKANNCRPCRYFLSGSCTMEDRCRYWHPPQFPPFDEHPVGDRGIRRSIEPPVPHPSALEVAKLSDLTDSITQQLRDTEIKQLMKRFPKEQLIVQERSDGKVIFYRVTVEATDPDWPFDLKEIDILVSFPETYPKEVFTLDIPLDQDLPLVMGRYVEQASLDWLKAKHATNQLMGKVELLFRPFLRWLDRSMERLFTEGARQLKKDVEIEKAGIQFVPYQQLQATVCKEHAVDDPADPDVHAATDERRAEEKKADEEECEEVKDPGSEEEELEEGQGKVENIKVREPRRGTEVKLLGLRLGEETATVFATHITVCLQCSRCKVTADLTLSSRKPCTAQCEKCNAGIRAAFRPSMLHRYSDVLGYLDLGTAAPVDLVLQDCELVVGCLNCSNEGPLQNLSYGQNKEFNCQHCHSKLSILVDSTRFQYINPRKDTTGNCDSSLKHQRNTRDPAIQLGKPLPEKGACKHYRQSHRWLRFPCCGRAYPCDVCHDLDQDHPMELATRMICGHCCKEQLYSNGKSCVSCGSMMTRGAFTSHWEGGLGCRSKVKMSRNDKHKYTNTNKTISRKATSEKK</sequence>
<reference evidence="16 17" key="1">
    <citation type="submission" date="2024-06" db="EMBL/GenBank/DDBJ databases">
        <authorList>
            <person name="Pan Q."/>
            <person name="Wen M."/>
            <person name="Jouanno E."/>
            <person name="Zahm M."/>
            <person name="Klopp C."/>
            <person name="Cabau C."/>
            <person name="Louis A."/>
            <person name="Berthelot C."/>
            <person name="Parey E."/>
            <person name="Roest Crollius H."/>
            <person name="Montfort J."/>
            <person name="Robinson-Rechavi M."/>
            <person name="Bouchez O."/>
            <person name="Lampietro C."/>
            <person name="Lopez Roques C."/>
            <person name="Donnadieu C."/>
            <person name="Postlethwait J."/>
            <person name="Bobe J."/>
            <person name="Verreycken H."/>
            <person name="Guiguen Y."/>
        </authorList>
    </citation>
    <scope>NUCLEOTIDE SEQUENCE [LARGE SCALE GENOMIC DNA]</scope>
    <source>
        <strain evidence="16">Up_M1</strain>
        <tissue evidence="16">Testis</tissue>
    </source>
</reference>
<keyword evidence="7" id="KW-0539">Nucleus</keyword>
<feature type="compositionally biased region" description="Polar residues" evidence="13">
    <location>
        <begin position="686"/>
        <end position="695"/>
    </location>
</feature>
<keyword evidence="6" id="KW-0509">mRNA transport</keyword>
<feature type="domain" description="C3H1-type" evidence="14">
    <location>
        <begin position="40"/>
        <end position="68"/>
    </location>
</feature>
<feature type="compositionally biased region" description="Basic and acidic residues" evidence="13">
    <location>
        <begin position="404"/>
        <end position="413"/>
    </location>
</feature>
<keyword evidence="6" id="KW-0653">Protein transport</keyword>
<dbReference type="GO" id="GO:0008270">
    <property type="term" value="F:zinc ion binding"/>
    <property type="evidence" value="ECO:0007669"/>
    <property type="project" value="UniProtKB-KW"/>
</dbReference>
<feature type="domain" description="C3H1-type" evidence="14">
    <location>
        <begin position="138"/>
        <end position="160"/>
    </location>
</feature>
<feature type="domain" description="CHY-type" evidence="15">
    <location>
        <begin position="586"/>
        <end position="654"/>
    </location>
</feature>
<name>A0ABD0WED2_UMBPY</name>
<organism evidence="16 17">
    <name type="scientific">Umbra pygmaea</name>
    <name type="common">Eastern mudminnow</name>
    <dbReference type="NCBI Taxonomy" id="75934"/>
    <lineage>
        <taxon>Eukaryota</taxon>
        <taxon>Metazoa</taxon>
        <taxon>Chordata</taxon>
        <taxon>Craniata</taxon>
        <taxon>Vertebrata</taxon>
        <taxon>Euteleostomi</taxon>
        <taxon>Actinopterygii</taxon>
        <taxon>Neopterygii</taxon>
        <taxon>Teleostei</taxon>
        <taxon>Protacanthopterygii</taxon>
        <taxon>Esociformes</taxon>
        <taxon>Umbridae</taxon>
        <taxon>Umbra</taxon>
    </lineage>
</organism>
<dbReference type="InterPro" id="IPR008913">
    <property type="entry name" value="Znf_CHY"/>
</dbReference>
<evidence type="ECO:0000256" key="2">
    <source>
        <dbReference type="ARBA" id="ARBA00004567"/>
    </source>
</evidence>